<protein>
    <submittedName>
        <fullName evidence="1">Uncharacterized protein</fullName>
    </submittedName>
</protein>
<dbReference type="AlphaFoldDB" id="A0A517WZT8"/>
<evidence type="ECO:0000313" key="2">
    <source>
        <dbReference type="Proteomes" id="UP000318384"/>
    </source>
</evidence>
<evidence type="ECO:0000313" key="1">
    <source>
        <dbReference type="EMBL" id="QDU10766.1"/>
    </source>
</evidence>
<sequence>MDSGRCEINTKTLHQIEDYFSKSISYFNYPTEDFRQKMFSVEAEKSILNIRCLTLPDSEDWCSIQLS</sequence>
<organism evidence="1 2">
    <name type="scientific">Gimesia aquarii</name>
    <dbReference type="NCBI Taxonomy" id="2527964"/>
    <lineage>
        <taxon>Bacteria</taxon>
        <taxon>Pseudomonadati</taxon>
        <taxon>Planctomycetota</taxon>
        <taxon>Planctomycetia</taxon>
        <taxon>Planctomycetales</taxon>
        <taxon>Planctomycetaceae</taxon>
        <taxon>Gimesia</taxon>
    </lineage>
</organism>
<dbReference type="EMBL" id="CP037422">
    <property type="protein sequence ID" value="QDU10766.1"/>
    <property type="molecule type" value="Genomic_DNA"/>
</dbReference>
<name>A0A517WZT8_9PLAN</name>
<proteinExistence type="predicted"/>
<gene>
    <name evidence="1" type="ORF">V202x_41780</name>
</gene>
<dbReference type="Proteomes" id="UP000318384">
    <property type="component" value="Chromosome"/>
</dbReference>
<accession>A0A517WZT8</accession>
<reference evidence="1 2" key="1">
    <citation type="submission" date="2019-03" db="EMBL/GenBank/DDBJ databases">
        <title>Deep-cultivation of Planctomycetes and their phenomic and genomic characterization uncovers novel biology.</title>
        <authorList>
            <person name="Wiegand S."/>
            <person name="Jogler M."/>
            <person name="Boedeker C."/>
            <person name="Pinto D."/>
            <person name="Vollmers J."/>
            <person name="Rivas-Marin E."/>
            <person name="Kohn T."/>
            <person name="Peeters S.H."/>
            <person name="Heuer A."/>
            <person name="Rast P."/>
            <person name="Oberbeckmann S."/>
            <person name="Bunk B."/>
            <person name="Jeske O."/>
            <person name="Meyerdierks A."/>
            <person name="Storesund J.E."/>
            <person name="Kallscheuer N."/>
            <person name="Luecker S."/>
            <person name="Lage O.M."/>
            <person name="Pohl T."/>
            <person name="Merkel B.J."/>
            <person name="Hornburger P."/>
            <person name="Mueller R.-W."/>
            <person name="Bruemmer F."/>
            <person name="Labrenz M."/>
            <person name="Spormann A.M."/>
            <person name="Op den Camp H."/>
            <person name="Overmann J."/>
            <person name="Amann R."/>
            <person name="Jetten M.S.M."/>
            <person name="Mascher T."/>
            <person name="Medema M.H."/>
            <person name="Devos D.P."/>
            <person name="Kaster A.-K."/>
            <person name="Ovreas L."/>
            <person name="Rohde M."/>
            <person name="Galperin M.Y."/>
            <person name="Jogler C."/>
        </authorList>
    </citation>
    <scope>NUCLEOTIDE SEQUENCE [LARGE SCALE GENOMIC DNA]</scope>
    <source>
        <strain evidence="1 2">V202</strain>
    </source>
</reference>
<keyword evidence="2" id="KW-1185">Reference proteome</keyword>